<evidence type="ECO:0000256" key="1">
    <source>
        <dbReference type="SAM" id="Phobius"/>
    </source>
</evidence>
<dbReference type="RefSeq" id="WP_248151727.1">
    <property type="nucleotide sequence ID" value="NZ_BAAAOF010000009.1"/>
</dbReference>
<gene>
    <name evidence="2" type="ORF">GCM10009775_36500</name>
</gene>
<sequence>MTEAQDRTRQMIAVVVCWLPLAVLIVSVIASWDAVASTITTQWNAGEPATIAPAWTALLLPAGVCIIAGIAATSAAIDGTNRGRRIAYLAAFGAGCAALWVWFSLLAANDSGDAPHRLLLFPFFVLLGFIPWAIAGRGIPSARTDQVA</sequence>
<keyword evidence="1" id="KW-0472">Membrane</keyword>
<evidence type="ECO:0000313" key="2">
    <source>
        <dbReference type="EMBL" id="GAA1941399.1"/>
    </source>
</evidence>
<reference evidence="2 3" key="1">
    <citation type="journal article" date="2019" name="Int. J. Syst. Evol. Microbiol.">
        <title>The Global Catalogue of Microorganisms (GCM) 10K type strain sequencing project: providing services to taxonomists for standard genome sequencing and annotation.</title>
        <authorList>
            <consortium name="The Broad Institute Genomics Platform"/>
            <consortium name="The Broad Institute Genome Sequencing Center for Infectious Disease"/>
            <person name="Wu L."/>
            <person name="Ma J."/>
        </authorList>
    </citation>
    <scope>NUCLEOTIDE SEQUENCE [LARGE SCALE GENOMIC DNA]</scope>
    <source>
        <strain evidence="2 3">JCM 14900</strain>
    </source>
</reference>
<keyword evidence="1" id="KW-1133">Transmembrane helix</keyword>
<keyword evidence="1" id="KW-0812">Transmembrane</keyword>
<dbReference type="Proteomes" id="UP001501343">
    <property type="component" value="Unassembled WGS sequence"/>
</dbReference>
<proteinExistence type="predicted"/>
<dbReference type="EMBL" id="BAAAOF010000009">
    <property type="protein sequence ID" value="GAA1941399.1"/>
    <property type="molecule type" value="Genomic_DNA"/>
</dbReference>
<evidence type="ECO:0000313" key="3">
    <source>
        <dbReference type="Proteomes" id="UP001501343"/>
    </source>
</evidence>
<feature type="transmembrane region" description="Helical" evidence="1">
    <location>
        <begin position="52"/>
        <end position="74"/>
    </location>
</feature>
<comment type="caution">
    <text evidence="2">The sequence shown here is derived from an EMBL/GenBank/DDBJ whole genome shotgun (WGS) entry which is preliminary data.</text>
</comment>
<feature type="transmembrane region" description="Helical" evidence="1">
    <location>
        <begin position="118"/>
        <end position="135"/>
    </location>
</feature>
<accession>A0ABN2Q1Z5</accession>
<name>A0ABN2Q1Z5_9MICO</name>
<organism evidence="2 3">
    <name type="scientific">Microbacterium aoyamense</name>
    <dbReference type="NCBI Taxonomy" id="344166"/>
    <lineage>
        <taxon>Bacteria</taxon>
        <taxon>Bacillati</taxon>
        <taxon>Actinomycetota</taxon>
        <taxon>Actinomycetes</taxon>
        <taxon>Micrococcales</taxon>
        <taxon>Microbacteriaceae</taxon>
        <taxon>Microbacterium</taxon>
    </lineage>
</organism>
<feature type="transmembrane region" description="Helical" evidence="1">
    <location>
        <begin position="12"/>
        <end position="32"/>
    </location>
</feature>
<keyword evidence="3" id="KW-1185">Reference proteome</keyword>
<protein>
    <submittedName>
        <fullName evidence="2">Uncharacterized protein</fullName>
    </submittedName>
</protein>
<feature type="transmembrane region" description="Helical" evidence="1">
    <location>
        <begin position="86"/>
        <end position="106"/>
    </location>
</feature>